<gene>
    <name evidence="1" type="ORF">GJB61_12190</name>
</gene>
<comment type="caution">
    <text evidence="1">The sequence shown here is derived from an EMBL/GenBank/DDBJ whole genome shotgun (WGS) entry which is preliminary data.</text>
</comment>
<organism evidence="1 2">
    <name type="scientific">Paenibacillus monticola</name>
    <dbReference type="NCBI Taxonomy" id="2666075"/>
    <lineage>
        <taxon>Bacteria</taxon>
        <taxon>Bacillati</taxon>
        <taxon>Bacillota</taxon>
        <taxon>Bacilli</taxon>
        <taxon>Bacillales</taxon>
        <taxon>Paenibacillaceae</taxon>
        <taxon>Paenibacillus</taxon>
    </lineage>
</organism>
<dbReference type="RefSeq" id="WP_154118748.1">
    <property type="nucleotide sequence ID" value="NZ_WJXB01000003.1"/>
</dbReference>
<sequence>MVPLRFIAEATLQLPTVRLLKSITEGAGISNQYYYFPEGKADQVFMTMGNGVEYLEAINGRLEQKWVGRFGEKGTIKGPFFLSNIEEEVGKQPTIAVDRITFFKQILPIGEADYGFINKDGKATTIGHHDMPGLYDFFIIPEEK</sequence>
<dbReference type="AlphaFoldDB" id="A0A7X2L212"/>
<reference evidence="1 2" key="1">
    <citation type="submission" date="2019-11" db="EMBL/GenBank/DDBJ databases">
        <title>Paenibacillus monticola sp. nov., a novel PGPR strain isolated from mountain sample in China.</title>
        <authorList>
            <person name="Zhao Q."/>
            <person name="Li H.-P."/>
            <person name="Zhang J.-L."/>
        </authorList>
    </citation>
    <scope>NUCLEOTIDE SEQUENCE [LARGE SCALE GENOMIC DNA]</scope>
    <source>
        <strain evidence="1 2">LC-T2</strain>
    </source>
</reference>
<proteinExistence type="predicted"/>
<accession>A0A7X2L212</accession>
<name>A0A7X2L212_9BACL</name>
<keyword evidence="2" id="KW-1185">Reference proteome</keyword>
<dbReference type="EMBL" id="WJXB01000003">
    <property type="protein sequence ID" value="MRN53753.1"/>
    <property type="molecule type" value="Genomic_DNA"/>
</dbReference>
<evidence type="ECO:0000313" key="2">
    <source>
        <dbReference type="Proteomes" id="UP000463051"/>
    </source>
</evidence>
<evidence type="ECO:0000313" key="1">
    <source>
        <dbReference type="EMBL" id="MRN53753.1"/>
    </source>
</evidence>
<dbReference type="Proteomes" id="UP000463051">
    <property type="component" value="Unassembled WGS sequence"/>
</dbReference>
<protein>
    <submittedName>
        <fullName evidence="1">Uncharacterized protein</fullName>
    </submittedName>
</protein>